<comment type="caution">
    <text evidence="2">The sequence shown here is derived from an EMBL/GenBank/DDBJ whole genome shotgun (WGS) entry which is preliminary data.</text>
</comment>
<dbReference type="EMBL" id="QGKW02001911">
    <property type="protein sequence ID" value="KAF2567161.1"/>
    <property type="molecule type" value="Genomic_DNA"/>
</dbReference>
<feature type="region of interest" description="Disordered" evidence="1">
    <location>
        <begin position="41"/>
        <end position="63"/>
    </location>
</feature>
<proteinExistence type="predicted"/>
<evidence type="ECO:0000313" key="2">
    <source>
        <dbReference type="EMBL" id="KAF2567161.1"/>
    </source>
</evidence>
<protein>
    <submittedName>
        <fullName evidence="2">Uncharacterized protein</fullName>
    </submittedName>
</protein>
<feature type="compositionally biased region" description="Basic and acidic residues" evidence="1">
    <location>
        <begin position="41"/>
        <end position="50"/>
    </location>
</feature>
<evidence type="ECO:0000256" key="1">
    <source>
        <dbReference type="SAM" id="MobiDB-lite"/>
    </source>
</evidence>
<gene>
    <name evidence="2" type="ORF">F2Q68_00025182</name>
</gene>
<organism evidence="2 3">
    <name type="scientific">Brassica cretica</name>
    <name type="common">Mustard</name>
    <dbReference type="NCBI Taxonomy" id="69181"/>
    <lineage>
        <taxon>Eukaryota</taxon>
        <taxon>Viridiplantae</taxon>
        <taxon>Streptophyta</taxon>
        <taxon>Embryophyta</taxon>
        <taxon>Tracheophyta</taxon>
        <taxon>Spermatophyta</taxon>
        <taxon>Magnoliopsida</taxon>
        <taxon>eudicotyledons</taxon>
        <taxon>Gunneridae</taxon>
        <taxon>Pentapetalae</taxon>
        <taxon>rosids</taxon>
        <taxon>malvids</taxon>
        <taxon>Brassicales</taxon>
        <taxon>Brassicaceae</taxon>
        <taxon>Brassiceae</taxon>
        <taxon>Brassica</taxon>
    </lineage>
</organism>
<reference evidence="2" key="1">
    <citation type="submission" date="2019-12" db="EMBL/GenBank/DDBJ databases">
        <title>Genome sequencing and annotation of Brassica cretica.</title>
        <authorList>
            <person name="Studholme D.J."/>
            <person name="Sarris P.F."/>
        </authorList>
    </citation>
    <scope>NUCLEOTIDE SEQUENCE</scope>
    <source>
        <strain evidence="2">PFS-001/15</strain>
        <tissue evidence="2">Leaf</tissue>
    </source>
</reference>
<dbReference type="Proteomes" id="UP000712281">
    <property type="component" value="Unassembled WGS sequence"/>
</dbReference>
<name>A0A8S9IBA5_BRACR</name>
<sequence length="98" mass="10640">MLTPVKDSHSVKVSKLEVAIGELEGDLGKTASSLLKEKTAKNAKSSEVRHLQRQSRAMQDSRAAGFKRPGTLFVLSFKLAFRRPPPFWALSSASGTGI</sequence>
<accession>A0A8S9IBA5</accession>
<evidence type="ECO:0000313" key="3">
    <source>
        <dbReference type="Proteomes" id="UP000712281"/>
    </source>
</evidence>
<dbReference type="AlphaFoldDB" id="A0A8S9IBA5"/>